<dbReference type="PANTHER" id="PTHR30294:SF29">
    <property type="entry name" value="MULTIDRUG ABC TRANSPORTER PERMEASE YBHS-RELATED"/>
    <property type="match status" value="1"/>
</dbReference>
<sequence>MMFSYLLQKEWIQIRRNTFVVRLIIFFPIMIMGIAPWITSMEVRNIGVSIVDHDQSSLSRQLIQRVEASTYFNFCGTASSYNRALQALERGKTDIIIVVPRHYAHDLTLGKPTRVLIAANAVNGTKGGIGAAYLSNIIAATGLSGRPSPAPTLKPLVVQRLYNRHESYKVNMIPALMAMIMIMICGFLPALNIVGEKEAGTIEQINVTPVRKWLFILAKLIPYWVIALIDFSICLLLAWLLYGITPVGSIALLFVFAIALAIVFSSIGLIISNYSDSLQQAMLVMWFALVCMMLLSGLFTPVRSMPDWAQILTYANPVRHYMDAARTIFIRGSAFSGVVLQFSILAAMGIILASLAVKSYKKNE</sequence>
<gene>
    <name evidence="10" type="ORF">HXK21_05875</name>
</gene>
<feature type="domain" description="ABC transmembrane type-2" evidence="9">
    <location>
        <begin position="138"/>
        <end position="363"/>
    </location>
</feature>
<dbReference type="InterPro" id="IPR047817">
    <property type="entry name" value="ABC2_TM_bact-type"/>
</dbReference>
<dbReference type="InterPro" id="IPR051449">
    <property type="entry name" value="ABC-2_transporter_component"/>
</dbReference>
<evidence type="ECO:0000256" key="3">
    <source>
        <dbReference type="ARBA" id="ARBA00022448"/>
    </source>
</evidence>
<reference evidence="10" key="1">
    <citation type="submission" date="2020-04" db="EMBL/GenBank/DDBJ databases">
        <title>Deep metagenomics examines the oral microbiome during advanced dental caries in children, revealing novel taxa and co-occurrences with host molecules.</title>
        <authorList>
            <person name="Baker J.L."/>
            <person name="Morton J.T."/>
            <person name="Dinis M."/>
            <person name="Alvarez R."/>
            <person name="Tran N.C."/>
            <person name="Knight R."/>
            <person name="Edlund A."/>
        </authorList>
    </citation>
    <scope>NUCLEOTIDE SEQUENCE</scope>
    <source>
        <strain evidence="10">JCVI_34_bin.1</strain>
    </source>
</reference>
<keyword evidence="6 8" id="KW-1133">Transmembrane helix</keyword>
<dbReference type="Pfam" id="PF12698">
    <property type="entry name" value="ABC2_membrane_3"/>
    <property type="match status" value="1"/>
</dbReference>
<keyword evidence="3" id="KW-0813">Transport</keyword>
<feature type="transmembrane region" description="Helical" evidence="8">
    <location>
        <begin position="250"/>
        <end position="271"/>
    </location>
</feature>
<feature type="transmembrane region" description="Helical" evidence="8">
    <location>
        <begin position="172"/>
        <end position="194"/>
    </location>
</feature>
<evidence type="ECO:0000256" key="8">
    <source>
        <dbReference type="SAM" id="Phobius"/>
    </source>
</evidence>
<dbReference type="GO" id="GO:0005886">
    <property type="term" value="C:plasma membrane"/>
    <property type="evidence" value="ECO:0007669"/>
    <property type="project" value="UniProtKB-SubCell"/>
</dbReference>
<evidence type="ECO:0000256" key="4">
    <source>
        <dbReference type="ARBA" id="ARBA00022475"/>
    </source>
</evidence>
<comment type="subcellular location">
    <subcellularLocation>
        <location evidence="1">Cell membrane</location>
        <topology evidence="1">Multi-pass membrane protein</topology>
    </subcellularLocation>
</comment>
<comment type="caution">
    <text evidence="10">The sequence shown here is derived from an EMBL/GenBank/DDBJ whole genome shotgun (WGS) entry which is preliminary data.</text>
</comment>
<evidence type="ECO:0000256" key="5">
    <source>
        <dbReference type="ARBA" id="ARBA00022692"/>
    </source>
</evidence>
<feature type="transmembrane region" description="Helical" evidence="8">
    <location>
        <begin position="221"/>
        <end position="244"/>
    </location>
</feature>
<dbReference type="GO" id="GO:0140359">
    <property type="term" value="F:ABC-type transporter activity"/>
    <property type="evidence" value="ECO:0007669"/>
    <property type="project" value="InterPro"/>
</dbReference>
<evidence type="ECO:0000256" key="1">
    <source>
        <dbReference type="ARBA" id="ARBA00004651"/>
    </source>
</evidence>
<keyword evidence="7 8" id="KW-0472">Membrane</keyword>
<dbReference type="InterPro" id="IPR013525">
    <property type="entry name" value="ABC2_TM"/>
</dbReference>
<dbReference type="PANTHER" id="PTHR30294">
    <property type="entry name" value="MEMBRANE COMPONENT OF ABC TRANSPORTER YHHJ-RELATED"/>
    <property type="match status" value="1"/>
</dbReference>
<accession>A0A929X001</accession>
<dbReference type="EMBL" id="JABZGR010000016">
    <property type="protein sequence ID" value="MBF0970553.1"/>
    <property type="molecule type" value="Genomic_DNA"/>
</dbReference>
<feature type="transmembrane region" description="Helical" evidence="8">
    <location>
        <begin position="20"/>
        <end position="39"/>
    </location>
</feature>
<feature type="transmembrane region" description="Helical" evidence="8">
    <location>
        <begin position="283"/>
        <end position="302"/>
    </location>
</feature>
<evidence type="ECO:0000313" key="10">
    <source>
        <dbReference type="EMBL" id="MBF0970553.1"/>
    </source>
</evidence>
<name>A0A929X001_9BACT</name>
<dbReference type="Gene3D" id="3.40.1710.10">
    <property type="entry name" value="abc type-2 transporter like domain"/>
    <property type="match status" value="1"/>
</dbReference>
<proteinExistence type="inferred from homology"/>
<keyword evidence="4" id="KW-1003">Cell membrane</keyword>
<dbReference type="PROSITE" id="PS51012">
    <property type="entry name" value="ABC_TM2"/>
    <property type="match status" value="1"/>
</dbReference>
<evidence type="ECO:0000313" key="11">
    <source>
        <dbReference type="Proteomes" id="UP000704068"/>
    </source>
</evidence>
<evidence type="ECO:0000256" key="7">
    <source>
        <dbReference type="ARBA" id="ARBA00023136"/>
    </source>
</evidence>
<dbReference type="AlphaFoldDB" id="A0A929X001"/>
<organism evidence="10 11">
    <name type="scientific">Alloprevotella tannerae</name>
    <dbReference type="NCBI Taxonomy" id="76122"/>
    <lineage>
        <taxon>Bacteria</taxon>
        <taxon>Pseudomonadati</taxon>
        <taxon>Bacteroidota</taxon>
        <taxon>Bacteroidia</taxon>
        <taxon>Bacteroidales</taxon>
        <taxon>Prevotellaceae</taxon>
        <taxon>Alloprevotella</taxon>
    </lineage>
</organism>
<dbReference type="RefSeq" id="WP_303764060.1">
    <property type="nucleotide sequence ID" value="NZ_JABZGR010000016.1"/>
</dbReference>
<evidence type="ECO:0000259" key="9">
    <source>
        <dbReference type="PROSITE" id="PS51012"/>
    </source>
</evidence>
<feature type="transmembrane region" description="Helical" evidence="8">
    <location>
        <begin position="338"/>
        <end position="357"/>
    </location>
</feature>
<keyword evidence="5 8" id="KW-0812">Transmembrane</keyword>
<dbReference type="Proteomes" id="UP000704068">
    <property type="component" value="Unassembled WGS sequence"/>
</dbReference>
<evidence type="ECO:0000256" key="6">
    <source>
        <dbReference type="ARBA" id="ARBA00022989"/>
    </source>
</evidence>
<comment type="similarity">
    <text evidence="2">Belongs to the ABC-2 integral membrane protein family.</text>
</comment>
<protein>
    <submittedName>
        <fullName evidence="10">ABC transporter permease</fullName>
    </submittedName>
</protein>
<evidence type="ECO:0000256" key="2">
    <source>
        <dbReference type="ARBA" id="ARBA00007783"/>
    </source>
</evidence>